<dbReference type="Pfam" id="PF23128">
    <property type="entry name" value="YbjQ_4"/>
    <property type="match status" value="1"/>
</dbReference>
<evidence type="ECO:0000256" key="16">
    <source>
        <dbReference type="SAM" id="MobiDB-lite"/>
    </source>
</evidence>
<dbReference type="GO" id="GO:0005544">
    <property type="term" value="F:calcium-dependent phospholipid binding"/>
    <property type="evidence" value="ECO:0007669"/>
    <property type="project" value="InterPro"/>
</dbReference>
<evidence type="ECO:0000256" key="5">
    <source>
        <dbReference type="ARBA" id="ARBA00022448"/>
    </source>
</evidence>
<evidence type="ECO:0000256" key="9">
    <source>
        <dbReference type="ARBA" id="ARBA00022837"/>
    </source>
</evidence>
<evidence type="ECO:0000256" key="2">
    <source>
        <dbReference type="ARBA" id="ARBA00004236"/>
    </source>
</evidence>
<keyword evidence="6" id="KW-1003">Cell membrane</keyword>
<dbReference type="InterPro" id="IPR056430">
    <property type="entry name" value="C2CD5_YbjQ-like_dom"/>
</dbReference>
<evidence type="ECO:0000256" key="15">
    <source>
        <dbReference type="ARBA" id="ARBA00068078"/>
    </source>
</evidence>
<dbReference type="PANTHER" id="PTHR37412:SF2">
    <property type="entry name" value="C2 DOMAIN-CONTAINING PROTEIN 5"/>
    <property type="match status" value="1"/>
</dbReference>
<dbReference type="GO" id="GO:0065002">
    <property type="term" value="P:intracellular protein transmembrane transport"/>
    <property type="evidence" value="ECO:0007669"/>
    <property type="project" value="TreeGrafter"/>
</dbReference>
<evidence type="ECO:0000256" key="8">
    <source>
        <dbReference type="ARBA" id="ARBA00022723"/>
    </source>
</evidence>
<reference evidence="18" key="1">
    <citation type="submission" date="2018-05" db="EMBL/GenBank/DDBJ databases">
        <authorList>
            <person name="Datahose"/>
        </authorList>
    </citation>
    <scope>NUCLEOTIDE SEQUENCE</scope>
</reference>
<dbReference type="InterPro" id="IPR038983">
    <property type="entry name" value="C2CD5"/>
</dbReference>
<dbReference type="GO" id="GO:0001726">
    <property type="term" value="C:ruffle"/>
    <property type="evidence" value="ECO:0007669"/>
    <property type="project" value="UniProtKB-SubCell"/>
</dbReference>
<dbReference type="GO" id="GO:0005938">
    <property type="term" value="C:cell cortex"/>
    <property type="evidence" value="ECO:0007669"/>
    <property type="project" value="UniProtKB-SubCell"/>
</dbReference>
<keyword evidence="10" id="KW-0653">Protein transport</keyword>
<organism evidence="18 19">
    <name type="scientific">Astatotilapia calliptera</name>
    <name type="common">Eastern happy</name>
    <name type="synonym">Chromis callipterus</name>
    <dbReference type="NCBI Taxonomy" id="8154"/>
    <lineage>
        <taxon>Eukaryota</taxon>
        <taxon>Metazoa</taxon>
        <taxon>Chordata</taxon>
        <taxon>Craniata</taxon>
        <taxon>Vertebrata</taxon>
        <taxon>Euteleostomi</taxon>
        <taxon>Actinopterygii</taxon>
        <taxon>Neopterygii</taxon>
        <taxon>Teleostei</taxon>
        <taxon>Neoteleostei</taxon>
        <taxon>Acanthomorphata</taxon>
        <taxon>Ovalentaria</taxon>
        <taxon>Cichlomorphae</taxon>
        <taxon>Cichliformes</taxon>
        <taxon>Cichlidae</taxon>
        <taxon>African cichlids</taxon>
        <taxon>Pseudocrenilabrinae</taxon>
        <taxon>Haplochromini</taxon>
        <taxon>Astatotilapia</taxon>
    </lineage>
</organism>
<keyword evidence="8" id="KW-0479">Metal-binding</keyword>
<keyword evidence="14" id="KW-0968">Cytoplasmic vesicle</keyword>
<protein>
    <recommendedName>
        <fullName evidence="15">C2 domain-containing protein 5</fullName>
    </recommendedName>
</protein>
<feature type="compositionally biased region" description="Polar residues" evidence="16">
    <location>
        <begin position="250"/>
        <end position="275"/>
    </location>
</feature>
<dbReference type="GO" id="GO:0008286">
    <property type="term" value="P:insulin receptor signaling pathway"/>
    <property type="evidence" value="ECO:0007669"/>
    <property type="project" value="UniProtKB-ARBA"/>
</dbReference>
<keyword evidence="13" id="KW-0966">Cell projection</keyword>
<feature type="domain" description="C2" evidence="17">
    <location>
        <begin position="1"/>
        <end position="109"/>
    </location>
</feature>
<dbReference type="InterPro" id="IPR035439">
    <property type="entry name" value="UPF0145_dom_sf"/>
</dbReference>
<reference evidence="18" key="3">
    <citation type="submission" date="2025-09" db="UniProtKB">
        <authorList>
            <consortium name="Ensembl"/>
        </authorList>
    </citation>
    <scope>IDENTIFICATION</scope>
</reference>
<dbReference type="Ensembl" id="ENSACLT00000056125.1">
    <property type="protein sequence ID" value="ENSACLP00000076903.1"/>
    <property type="gene ID" value="ENSACLG00000023330.2"/>
</dbReference>
<dbReference type="SUPFAM" id="SSF117782">
    <property type="entry name" value="YbjQ-like"/>
    <property type="match status" value="1"/>
</dbReference>
<evidence type="ECO:0000256" key="11">
    <source>
        <dbReference type="ARBA" id="ARBA00023121"/>
    </source>
</evidence>
<gene>
    <name evidence="18" type="primary">C2CD5</name>
</gene>
<keyword evidence="7" id="KW-0963">Cytoplasm</keyword>
<accession>A0AAX7V362</accession>
<evidence type="ECO:0000256" key="7">
    <source>
        <dbReference type="ARBA" id="ARBA00022490"/>
    </source>
</evidence>
<feature type="region of interest" description="Disordered" evidence="16">
    <location>
        <begin position="250"/>
        <end position="342"/>
    </location>
</feature>
<sequence>MPGKLKAKIVAGRHLPVMDRASDLTDAFVEVKFGNTTFKTDVCPKSLNPQWNSEWFKFEVDDEDLQDEPLQITVLDHDTYSANDAIGKVYIDIDPLLYSEAASVISGWFPIYDTIHGIRGEINVIVKVELFNDLNRFRQSSCGVKFFCTTCIPQCYRATLVHGFVEELVVNEDPEYQWIDRIRTPRASNEARQRLISLMSGELQRKIGLKVLEMGGNAVVGYLQCFDLEGESGLVVRAIGTACTLDKLSSGSAPNTNTHMHPNTAPASNACNSPSKDGKEPVFVEDLPSSSGPPTPFRALPTSSSPPPFSPSKPCSRQSSSSDTDLSLTPKTGKNTWPRPSFPFSSLPSPTLHIGEFPFFTLTSFPPGFLLHVGGVVSARSVKLLDRIHNPDEPETRDAWWEEIRQEIKSHARALGCHAVVGYSESTSICEEVCILSASGTAAILNPRYMREGCLDIGCTDHRFEEPSPPNCGFCHIPYDELNMPFPAQLTYCYHCRRQKVPDVLFTTIDLPSEAAVAGKGCLIQARLCRLKKKAQGEANATAISNLLPFMEYELHTQLMNKLKLRSMNALFGLHIQISVGENMLLGLASATGVYLTALPAPGGIQIAGKTPGDLSSEHISSIQKRINDTIAVNKELYQINPPELAEEGVGSPIPEPRHRSRLFRSHSESSDELSELDLSHGKKDAFVLEIDDTDAVEDIHSLLIDAPPPTGFYSCNTENMPGISNWTSGVQMFTSVRVLRLSNANLTNQGLNKIFTDLCENLLKSFYFKLRSMIPCCLCHLNFTVAVPEEELIQVTVTAVAMTYDKEQTQEKTMKEISSLERCSPLQEGRSRSLRSSRSFGGSSVTVVKMTPLSFLPGTRIIKYLGIINMFFIRETTSLREEGGVSGFLHSFIAEVFAMVRAHVAALGGNAVVSYSMKECVFMENPNKNQAQCLINVSGDAVICISETDQESSASTANTGQTGGSETDGAT</sequence>
<dbReference type="Pfam" id="PF23025">
    <property type="entry name" value="YbjQ_2"/>
    <property type="match status" value="3"/>
</dbReference>
<evidence type="ECO:0000313" key="19">
    <source>
        <dbReference type="Proteomes" id="UP000265100"/>
    </source>
</evidence>
<name>A0AAX7V362_ASTCA</name>
<dbReference type="InterPro" id="IPR035892">
    <property type="entry name" value="C2_domain_sf"/>
</dbReference>
<feature type="compositionally biased region" description="Low complexity" evidence="16">
    <location>
        <begin position="312"/>
        <end position="329"/>
    </location>
</feature>
<dbReference type="GO" id="GO:0005886">
    <property type="term" value="C:plasma membrane"/>
    <property type="evidence" value="ECO:0007669"/>
    <property type="project" value="UniProtKB-SubCell"/>
</dbReference>
<dbReference type="InterPro" id="IPR000008">
    <property type="entry name" value="C2_dom"/>
</dbReference>
<reference evidence="18" key="2">
    <citation type="submission" date="2025-08" db="UniProtKB">
        <authorList>
            <consortium name="Ensembl"/>
        </authorList>
    </citation>
    <scope>IDENTIFICATION</scope>
</reference>
<dbReference type="GO" id="GO:0005509">
    <property type="term" value="F:calcium ion binding"/>
    <property type="evidence" value="ECO:0007669"/>
    <property type="project" value="TreeGrafter"/>
</dbReference>
<proteinExistence type="predicted"/>
<evidence type="ECO:0000259" key="17">
    <source>
        <dbReference type="PROSITE" id="PS50004"/>
    </source>
</evidence>
<dbReference type="GO" id="GO:0031340">
    <property type="term" value="P:positive regulation of vesicle fusion"/>
    <property type="evidence" value="ECO:0007669"/>
    <property type="project" value="TreeGrafter"/>
</dbReference>
<comment type="subcellular location">
    <subcellularLocation>
        <location evidence="2">Cell membrane</location>
    </subcellularLocation>
    <subcellularLocation>
        <location evidence="3">Cell projection</location>
        <location evidence="3">Ruffle</location>
    </subcellularLocation>
    <subcellularLocation>
        <location evidence="4">Cytoplasm</location>
        <location evidence="4">Cell cortex</location>
    </subcellularLocation>
    <subcellularLocation>
        <location evidence="1">Cytoplasmic vesicle membrane</location>
    </subcellularLocation>
</comment>
<dbReference type="InterPro" id="IPR057815">
    <property type="entry name" value="C2CD5_C"/>
</dbReference>
<evidence type="ECO:0000256" key="13">
    <source>
        <dbReference type="ARBA" id="ARBA00023273"/>
    </source>
</evidence>
<keyword evidence="19" id="KW-1185">Reference proteome</keyword>
<evidence type="ECO:0000256" key="4">
    <source>
        <dbReference type="ARBA" id="ARBA00004544"/>
    </source>
</evidence>
<evidence type="ECO:0000256" key="10">
    <source>
        <dbReference type="ARBA" id="ARBA00022927"/>
    </source>
</evidence>
<dbReference type="GO" id="GO:0090314">
    <property type="term" value="P:positive regulation of protein targeting to membrane"/>
    <property type="evidence" value="ECO:0007669"/>
    <property type="project" value="TreeGrafter"/>
</dbReference>
<evidence type="ECO:0000256" key="1">
    <source>
        <dbReference type="ARBA" id="ARBA00004156"/>
    </source>
</evidence>
<dbReference type="GeneTree" id="ENSGT00390000000212"/>
<dbReference type="PANTHER" id="PTHR37412">
    <property type="entry name" value="C2 DOMAIN-CONTAINING PROTEIN 5"/>
    <property type="match status" value="1"/>
</dbReference>
<dbReference type="GO" id="GO:0030659">
    <property type="term" value="C:cytoplasmic vesicle membrane"/>
    <property type="evidence" value="ECO:0007669"/>
    <property type="project" value="UniProtKB-SubCell"/>
</dbReference>
<keyword evidence="9" id="KW-0106">Calcium</keyword>
<dbReference type="PROSITE" id="PS50004">
    <property type="entry name" value="C2"/>
    <property type="match status" value="1"/>
</dbReference>
<dbReference type="GO" id="GO:0072659">
    <property type="term" value="P:protein localization to plasma membrane"/>
    <property type="evidence" value="ECO:0007669"/>
    <property type="project" value="TreeGrafter"/>
</dbReference>
<keyword evidence="5" id="KW-0813">Transport</keyword>
<dbReference type="Pfam" id="PF00168">
    <property type="entry name" value="C2"/>
    <property type="match status" value="1"/>
</dbReference>
<dbReference type="InterPro" id="IPR056431">
    <property type="entry name" value="C2CD5_YbjQ-rel_dom"/>
</dbReference>
<evidence type="ECO:0000256" key="14">
    <source>
        <dbReference type="ARBA" id="ARBA00023329"/>
    </source>
</evidence>
<evidence type="ECO:0000313" key="18">
    <source>
        <dbReference type="Ensembl" id="ENSACLP00000076903.1"/>
    </source>
</evidence>
<dbReference type="GO" id="GO:0010828">
    <property type="term" value="P:positive regulation of D-glucose transmembrane transport"/>
    <property type="evidence" value="ECO:0007669"/>
    <property type="project" value="TreeGrafter"/>
</dbReference>
<evidence type="ECO:0000256" key="6">
    <source>
        <dbReference type="ARBA" id="ARBA00022475"/>
    </source>
</evidence>
<dbReference type="SMART" id="SM00239">
    <property type="entry name" value="C2"/>
    <property type="match status" value="1"/>
</dbReference>
<dbReference type="Gene3D" id="2.60.40.150">
    <property type="entry name" value="C2 domain"/>
    <property type="match status" value="1"/>
</dbReference>
<dbReference type="SUPFAM" id="SSF49562">
    <property type="entry name" value="C2 domain (Calcium/lipid-binding domain, CaLB)"/>
    <property type="match status" value="1"/>
</dbReference>
<evidence type="ECO:0000256" key="3">
    <source>
        <dbReference type="ARBA" id="ARBA00004466"/>
    </source>
</evidence>
<dbReference type="FunFam" id="2.60.40.150:FF:000020">
    <property type="entry name" value="C2 calcium dependent domain containing 5"/>
    <property type="match status" value="1"/>
</dbReference>
<dbReference type="InterPro" id="IPR037785">
    <property type="entry name" value="C2_C2CD5"/>
</dbReference>
<keyword evidence="12" id="KW-0472">Membrane</keyword>
<dbReference type="CDD" id="cd08688">
    <property type="entry name" value="C2_KIAA0528-like"/>
    <property type="match status" value="1"/>
</dbReference>
<dbReference type="AlphaFoldDB" id="A0AAX7V362"/>
<dbReference type="Proteomes" id="UP000265100">
    <property type="component" value="Chromosome 7"/>
</dbReference>
<keyword evidence="11" id="KW-0446">Lipid-binding</keyword>
<evidence type="ECO:0000256" key="12">
    <source>
        <dbReference type="ARBA" id="ARBA00023136"/>
    </source>
</evidence>
<dbReference type="Pfam" id="PF23028">
    <property type="entry name" value="YbjQ_3"/>
    <property type="match status" value="1"/>
</dbReference>